<comment type="caution">
    <text evidence="2">The sequence shown here is derived from an EMBL/GenBank/DDBJ whole genome shotgun (WGS) entry which is preliminary data.</text>
</comment>
<sequence>MLGIEDDGQRVTLAFFQLKGDAGQWWKYARGRIGVTWEAFVNSFQDKFLPLTVREKLRDQFSQL</sequence>
<reference evidence="3" key="1">
    <citation type="journal article" date="2020" name="Nat. Commun.">
        <title>Genome assembly of wild tea tree DASZ reveals pedigree and selection history of tea varieties.</title>
        <authorList>
            <person name="Zhang W."/>
            <person name="Zhang Y."/>
            <person name="Qiu H."/>
            <person name="Guo Y."/>
            <person name="Wan H."/>
            <person name="Zhang X."/>
            <person name="Scossa F."/>
            <person name="Alseekh S."/>
            <person name="Zhang Q."/>
            <person name="Wang P."/>
            <person name="Xu L."/>
            <person name="Schmidt M.H."/>
            <person name="Jia X."/>
            <person name="Li D."/>
            <person name="Zhu A."/>
            <person name="Guo F."/>
            <person name="Chen W."/>
            <person name="Ni D."/>
            <person name="Usadel B."/>
            <person name="Fernie A.R."/>
            <person name="Wen W."/>
        </authorList>
    </citation>
    <scope>NUCLEOTIDE SEQUENCE [LARGE SCALE GENOMIC DNA]</scope>
    <source>
        <strain evidence="3">cv. G240</strain>
    </source>
</reference>
<dbReference type="Proteomes" id="UP000593564">
    <property type="component" value="Unassembled WGS sequence"/>
</dbReference>
<dbReference type="Pfam" id="PF03732">
    <property type="entry name" value="Retrotrans_gag"/>
    <property type="match status" value="1"/>
</dbReference>
<keyword evidence="3" id="KW-1185">Reference proteome</keyword>
<dbReference type="EMBL" id="JACBKZ010000014">
    <property type="protein sequence ID" value="KAF5932813.1"/>
    <property type="molecule type" value="Genomic_DNA"/>
</dbReference>
<dbReference type="InterPro" id="IPR005162">
    <property type="entry name" value="Retrotrans_gag_dom"/>
</dbReference>
<gene>
    <name evidence="2" type="ORF">HYC85_028984</name>
</gene>
<evidence type="ECO:0000313" key="3">
    <source>
        <dbReference type="Proteomes" id="UP000593564"/>
    </source>
</evidence>
<name>A0A7J7FWP6_CAMSI</name>
<evidence type="ECO:0000259" key="1">
    <source>
        <dbReference type="Pfam" id="PF03732"/>
    </source>
</evidence>
<dbReference type="AlphaFoldDB" id="A0A7J7FWP6"/>
<proteinExistence type="predicted"/>
<protein>
    <recommendedName>
        <fullName evidence="1">Retrotransposon gag domain-containing protein</fullName>
    </recommendedName>
</protein>
<organism evidence="2 3">
    <name type="scientific">Camellia sinensis</name>
    <name type="common">Tea plant</name>
    <name type="synonym">Thea sinensis</name>
    <dbReference type="NCBI Taxonomy" id="4442"/>
    <lineage>
        <taxon>Eukaryota</taxon>
        <taxon>Viridiplantae</taxon>
        <taxon>Streptophyta</taxon>
        <taxon>Embryophyta</taxon>
        <taxon>Tracheophyta</taxon>
        <taxon>Spermatophyta</taxon>
        <taxon>Magnoliopsida</taxon>
        <taxon>eudicotyledons</taxon>
        <taxon>Gunneridae</taxon>
        <taxon>Pentapetalae</taxon>
        <taxon>asterids</taxon>
        <taxon>Ericales</taxon>
        <taxon>Theaceae</taxon>
        <taxon>Camellia</taxon>
    </lineage>
</organism>
<feature type="domain" description="Retrotransposon gag" evidence="1">
    <location>
        <begin position="13"/>
        <end position="64"/>
    </location>
</feature>
<evidence type="ECO:0000313" key="2">
    <source>
        <dbReference type="EMBL" id="KAF5932813.1"/>
    </source>
</evidence>
<reference evidence="2 3" key="2">
    <citation type="submission" date="2020-07" db="EMBL/GenBank/DDBJ databases">
        <title>Genome assembly of wild tea tree DASZ reveals pedigree and selection history of tea varieties.</title>
        <authorList>
            <person name="Zhang W."/>
        </authorList>
    </citation>
    <scope>NUCLEOTIDE SEQUENCE [LARGE SCALE GENOMIC DNA]</scope>
    <source>
        <strain evidence="3">cv. G240</strain>
        <tissue evidence="2">Leaf</tissue>
    </source>
</reference>
<accession>A0A7J7FWP6</accession>